<evidence type="ECO:0000313" key="3">
    <source>
        <dbReference type="EMBL" id="GAA0952383.1"/>
    </source>
</evidence>
<evidence type="ECO:0000256" key="1">
    <source>
        <dbReference type="SAM" id="MobiDB-lite"/>
    </source>
</evidence>
<keyword evidence="4" id="KW-1185">Reference proteome</keyword>
<evidence type="ECO:0000313" key="4">
    <source>
        <dbReference type="Proteomes" id="UP001501578"/>
    </source>
</evidence>
<dbReference type="SUPFAM" id="SSF143422">
    <property type="entry name" value="Transposase IS200-like"/>
    <property type="match status" value="1"/>
</dbReference>
<dbReference type="Proteomes" id="UP001501578">
    <property type="component" value="Unassembled WGS sequence"/>
</dbReference>
<comment type="caution">
    <text evidence="3">The sequence shown here is derived from an EMBL/GenBank/DDBJ whole genome shotgun (WGS) entry which is preliminary data.</text>
</comment>
<dbReference type="PANTHER" id="PTHR33360">
    <property type="entry name" value="TRANSPOSASE FOR INSERTION SEQUENCE ELEMENT IS200"/>
    <property type="match status" value="1"/>
</dbReference>
<dbReference type="Gene3D" id="3.30.70.1290">
    <property type="entry name" value="Transposase IS200-like"/>
    <property type="match status" value="1"/>
</dbReference>
<reference evidence="4" key="1">
    <citation type="journal article" date="2019" name="Int. J. Syst. Evol. Microbiol.">
        <title>The Global Catalogue of Microorganisms (GCM) 10K type strain sequencing project: providing services to taxonomists for standard genome sequencing and annotation.</title>
        <authorList>
            <consortium name="The Broad Institute Genomics Platform"/>
            <consortium name="The Broad Institute Genome Sequencing Center for Infectious Disease"/>
            <person name="Wu L."/>
            <person name="Ma J."/>
        </authorList>
    </citation>
    <scope>NUCLEOTIDE SEQUENCE [LARGE SCALE GENOMIC DNA]</scope>
    <source>
        <strain evidence="4">JCM 11136</strain>
    </source>
</reference>
<feature type="region of interest" description="Disordered" evidence="1">
    <location>
        <begin position="81"/>
        <end position="102"/>
    </location>
</feature>
<feature type="domain" description="Transposase IS200-like" evidence="2">
    <location>
        <begin position="1"/>
        <end position="80"/>
    </location>
</feature>
<evidence type="ECO:0000259" key="2">
    <source>
        <dbReference type="Pfam" id="PF01797"/>
    </source>
</evidence>
<organism evidence="3 4">
    <name type="scientific">Nonomuraea longicatena</name>
    <dbReference type="NCBI Taxonomy" id="83682"/>
    <lineage>
        <taxon>Bacteria</taxon>
        <taxon>Bacillati</taxon>
        <taxon>Actinomycetota</taxon>
        <taxon>Actinomycetes</taxon>
        <taxon>Streptosporangiales</taxon>
        <taxon>Streptosporangiaceae</taxon>
        <taxon>Nonomuraea</taxon>
    </lineage>
</organism>
<accession>A0ABP4BNZ4</accession>
<dbReference type="InterPro" id="IPR002686">
    <property type="entry name" value="Transposase_17"/>
</dbReference>
<dbReference type="EMBL" id="BAAAHQ010000054">
    <property type="protein sequence ID" value="GAA0952383.1"/>
    <property type="molecule type" value="Genomic_DNA"/>
</dbReference>
<name>A0ABP4BNZ4_9ACTN</name>
<dbReference type="NCBIfam" id="NF033573">
    <property type="entry name" value="transpos_IS200"/>
    <property type="match status" value="1"/>
</dbReference>
<dbReference type="Pfam" id="PF01797">
    <property type="entry name" value="Y1_Tnp"/>
    <property type="match status" value="1"/>
</dbReference>
<dbReference type="InterPro" id="IPR036515">
    <property type="entry name" value="Transposase_17_sf"/>
</dbReference>
<sequence length="102" mass="11183">MFVTKYRRGAFTDRMPTRCEEIVREVCADFETGLREFDGGHDHVHLLVHHPPKAALSKPVDSLKGVSARLLARNTPVMSASIRGAGVSGPAPTSPGRWAEHH</sequence>
<proteinExistence type="predicted"/>
<gene>
    <name evidence="3" type="ORF">GCM10009560_74060</name>
</gene>
<dbReference type="PANTHER" id="PTHR33360:SF2">
    <property type="entry name" value="TRANSPOSASE FOR INSERTION SEQUENCE ELEMENT IS200"/>
    <property type="match status" value="1"/>
</dbReference>
<protein>
    <recommendedName>
        <fullName evidence="2">Transposase IS200-like domain-containing protein</fullName>
    </recommendedName>
</protein>